<dbReference type="InterPro" id="IPR007705">
    <property type="entry name" value="Vesicle_trsprt_v-SNARE_N"/>
</dbReference>
<keyword evidence="3" id="KW-0813">Transport</keyword>
<dbReference type="GO" id="GO:0006896">
    <property type="term" value="P:Golgi to vacuole transport"/>
    <property type="evidence" value="ECO:0007669"/>
    <property type="project" value="TreeGrafter"/>
</dbReference>
<dbReference type="PANTHER" id="PTHR21230:SF26">
    <property type="entry name" value="VESICLE TRANSPORT THROUGH INTERACTION WITH T-SNARES HOMOLOG 1A"/>
    <property type="match status" value="1"/>
</dbReference>
<dbReference type="GO" id="GO:0016236">
    <property type="term" value="P:macroautophagy"/>
    <property type="evidence" value="ECO:0007669"/>
    <property type="project" value="TreeGrafter"/>
</dbReference>
<feature type="transmembrane region" description="Helical" evidence="9">
    <location>
        <begin position="199"/>
        <end position="218"/>
    </location>
</feature>
<evidence type="ECO:0000259" key="10">
    <source>
        <dbReference type="SMART" id="SM00397"/>
    </source>
</evidence>
<dbReference type="Gene3D" id="1.20.58.400">
    <property type="entry name" value="t-snare proteins"/>
    <property type="match status" value="1"/>
</dbReference>
<dbReference type="GO" id="GO:0031201">
    <property type="term" value="C:SNARE complex"/>
    <property type="evidence" value="ECO:0007669"/>
    <property type="project" value="TreeGrafter"/>
</dbReference>
<dbReference type="GO" id="GO:0005484">
    <property type="term" value="F:SNAP receptor activity"/>
    <property type="evidence" value="ECO:0007669"/>
    <property type="project" value="TreeGrafter"/>
</dbReference>
<dbReference type="InterPro" id="IPR000727">
    <property type="entry name" value="T_SNARE_dom"/>
</dbReference>
<dbReference type="SUPFAM" id="SSF47661">
    <property type="entry name" value="t-snare proteins"/>
    <property type="match status" value="1"/>
</dbReference>
<dbReference type="OrthoDB" id="430637at2759"/>
<dbReference type="GO" id="GO:0005829">
    <property type="term" value="C:cytosol"/>
    <property type="evidence" value="ECO:0007669"/>
    <property type="project" value="GOC"/>
</dbReference>
<keyword evidence="7" id="KW-0175">Coiled coil</keyword>
<dbReference type="EMBL" id="LT598466">
    <property type="protein sequence ID" value="SCU83145.1"/>
    <property type="molecule type" value="Genomic_DNA"/>
</dbReference>
<dbReference type="GO" id="GO:0006886">
    <property type="term" value="P:intracellular protein transport"/>
    <property type="evidence" value="ECO:0007669"/>
    <property type="project" value="InterPro"/>
</dbReference>
<evidence type="ECO:0000256" key="2">
    <source>
        <dbReference type="ARBA" id="ARBA00006108"/>
    </source>
</evidence>
<dbReference type="Pfam" id="PF12352">
    <property type="entry name" value="V-SNARE_C"/>
    <property type="match status" value="1"/>
</dbReference>
<name>A0A1G4J1C7_9SACH</name>
<accession>A0A1G4J1C7</accession>
<dbReference type="GO" id="GO:0000139">
    <property type="term" value="C:Golgi membrane"/>
    <property type="evidence" value="ECO:0007669"/>
    <property type="project" value="UniProtKB-SubCell"/>
</dbReference>
<dbReference type="InterPro" id="IPR038407">
    <property type="entry name" value="v-SNARE_N_sf"/>
</dbReference>
<dbReference type="GO" id="GO:0042147">
    <property type="term" value="P:retrograde transport, endosome to Golgi"/>
    <property type="evidence" value="ECO:0007669"/>
    <property type="project" value="TreeGrafter"/>
</dbReference>
<dbReference type="SUPFAM" id="SSF58038">
    <property type="entry name" value="SNARE fusion complex"/>
    <property type="match status" value="1"/>
</dbReference>
<comment type="similarity">
    <text evidence="2">Belongs to the VTI1 family.</text>
</comment>
<dbReference type="GO" id="GO:0031902">
    <property type="term" value="C:late endosome membrane"/>
    <property type="evidence" value="ECO:0007669"/>
    <property type="project" value="TreeGrafter"/>
</dbReference>
<dbReference type="FunFam" id="1.20.5.110:FF:000002">
    <property type="entry name" value="Vesicle transport through interaction with t-SNAREsB"/>
    <property type="match status" value="1"/>
</dbReference>
<evidence type="ECO:0000313" key="11">
    <source>
        <dbReference type="EMBL" id="SCU83145.1"/>
    </source>
</evidence>
<dbReference type="GO" id="GO:0000149">
    <property type="term" value="F:SNARE binding"/>
    <property type="evidence" value="ECO:0007669"/>
    <property type="project" value="TreeGrafter"/>
</dbReference>
<dbReference type="Proteomes" id="UP000191024">
    <property type="component" value="Chromosome C"/>
</dbReference>
<reference evidence="12" key="1">
    <citation type="submission" date="2016-03" db="EMBL/GenBank/DDBJ databases">
        <authorList>
            <person name="Devillers H."/>
        </authorList>
    </citation>
    <scope>NUCLEOTIDE SEQUENCE [LARGE SCALE GENOMIC DNA]</scope>
</reference>
<comment type="subcellular location">
    <subcellularLocation>
        <location evidence="1">Golgi apparatus membrane</location>
        <topology evidence="1">Single-pass type IV membrane protein</topology>
    </subcellularLocation>
</comment>
<dbReference type="GO" id="GO:0005789">
    <property type="term" value="C:endoplasmic reticulum membrane"/>
    <property type="evidence" value="ECO:0007669"/>
    <property type="project" value="TreeGrafter"/>
</dbReference>
<proteinExistence type="inferred from homology"/>
<keyword evidence="6 9" id="KW-1133">Transmembrane helix</keyword>
<dbReference type="GO" id="GO:0012507">
    <property type="term" value="C:ER to Golgi transport vesicle membrane"/>
    <property type="evidence" value="ECO:0007669"/>
    <property type="project" value="TreeGrafter"/>
</dbReference>
<feature type="domain" description="T-SNARE coiled-coil homology" evidence="10">
    <location>
        <begin position="123"/>
        <end position="190"/>
    </location>
</feature>
<evidence type="ECO:0000256" key="7">
    <source>
        <dbReference type="ARBA" id="ARBA00023054"/>
    </source>
</evidence>
<evidence type="ECO:0000256" key="5">
    <source>
        <dbReference type="ARBA" id="ARBA00022927"/>
    </source>
</evidence>
<evidence type="ECO:0000256" key="3">
    <source>
        <dbReference type="ARBA" id="ARBA00022448"/>
    </source>
</evidence>
<dbReference type="PANTHER" id="PTHR21230">
    <property type="entry name" value="VESICLE TRANSPORT V-SNARE PROTEIN VTI1-RELATED"/>
    <property type="match status" value="1"/>
</dbReference>
<dbReference type="Pfam" id="PF05008">
    <property type="entry name" value="V-SNARE"/>
    <property type="match status" value="1"/>
</dbReference>
<evidence type="ECO:0000256" key="1">
    <source>
        <dbReference type="ARBA" id="ARBA00004409"/>
    </source>
</evidence>
<keyword evidence="12" id="KW-1185">Reference proteome</keyword>
<dbReference type="Gene3D" id="1.20.5.110">
    <property type="match status" value="1"/>
</dbReference>
<gene>
    <name evidence="11" type="ORF">LAMI_0C02168G</name>
</gene>
<evidence type="ECO:0000256" key="9">
    <source>
        <dbReference type="SAM" id="Phobius"/>
    </source>
</evidence>
<dbReference type="GO" id="GO:0048280">
    <property type="term" value="P:vesicle fusion with Golgi apparatus"/>
    <property type="evidence" value="ECO:0007669"/>
    <property type="project" value="TreeGrafter"/>
</dbReference>
<keyword evidence="4 9" id="KW-0812">Transmembrane</keyword>
<keyword evidence="8 9" id="KW-0472">Membrane</keyword>
<dbReference type="SMART" id="SM00397">
    <property type="entry name" value="t_SNARE"/>
    <property type="match status" value="1"/>
</dbReference>
<protein>
    <submittedName>
        <fullName evidence="11">LAMI_0C02168g1_1</fullName>
    </submittedName>
</protein>
<evidence type="ECO:0000313" key="12">
    <source>
        <dbReference type="Proteomes" id="UP000191024"/>
    </source>
</evidence>
<dbReference type="InterPro" id="IPR010989">
    <property type="entry name" value="SNARE"/>
</dbReference>
<dbReference type="GO" id="GO:0006891">
    <property type="term" value="P:intra-Golgi vesicle-mediated transport"/>
    <property type="evidence" value="ECO:0007669"/>
    <property type="project" value="TreeGrafter"/>
</dbReference>
<evidence type="ECO:0000256" key="8">
    <source>
        <dbReference type="ARBA" id="ARBA00023136"/>
    </source>
</evidence>
<evidence type="ECO:0000256" key="4">
    <source>
        <dbReference type="ARBA" id="ARBA00022692"/>
    </source>
</evidence>
<keyword evidence="5" id="KW-0653">Protein transport</keyword>
<dbReference type="CDD" id="cd15862">
    <property type="entry name" value="SNARE_Vti1"/>
    <property type="match status" value="1"/>
</dbReference>
<dbReference type="AlphaFoldDB" id="A0A1G4J1C7"/>
<dbReference type="STRING" id="1230905.A0A1G4J1C7"/>
<organism evidence="11 12">
    <name type="scientific">Lachancea mirantina</name>
    <dbReference type="NCBI Taxonomy" id="1230905"/>
    <lineage>
        <taxon>Eukaryota</taxon>
        <taxon>Fungi</taxon>
        <taxon>Dikarya</taxon>
        <taxon>Ascomycota</taxon>
        <taxon>Saccharomycotina</taxon>
        <taxon>Saccharomycetes</taxon>
        <taxon>Saccharomycetales</taxon>
        <taxon>Saccharomycetaceae</taxon>
        <taxon>Lachancea</taxon>
    </lineage>
</organism>
<evidence type="ECO:0000256" key="6">
    <source>
        <dbReference type="ARBA" id="ARBA00022989"/>
    </source>
</evidence>
<sequence length="221" mass="24704">MSSLLSSYESEFRTILGEAKTLLSVAPSQPIAQRNSTLKEIEQHQDELLDLVDQMDIEILNSSLNAADRAAYKSKLREFKKQVQTDVKSPLAQLIDSRDRDMLFEGSGSVAGGSGADDTQRQQLLSNHAVLNRTGDKLRDASRVANETEGIGSQIMMDLRSQRETLENARHTLFQADSYVDKSIRTLKTMSRRLVANKFISYAIIAVLVILILLVLFAKFK</sequence>